<dbReference type="EMBL" id="JAMKFB020000016">
    <property type="protein sequence ID" value="KAL0171140.1"/>
    <property type="molecule type" value="Genomic_DNA"/>
</dbReference>
<organism evidence="2 3">
    <name type="scientific">Cirrhinus mrigala</name>
    <name type="common">Mrigala</name>
    <dbReference type="NCBI Taxonomy" id="683832"/>
    <lineage>
        <taxon>Eukaryota</taxon>
        <taxon>Metazoa</taxon>
        <taxon>Chordata</taxon>
        <taxon>Craniata</taxon>
        <taxon>Vertebrata</taxon>
        <taxon>Euteleostomi</taxon>
        <taxon>Actinopterygii</taxon>
        <taxon>Neopterygii</taxon>
        <taxon>Teleostei</taxon>
        <taxon>Ostariophysi</taxon>
        <taxon>Cypriniformes</taxon>
        <taxon>Cyprinidae</taxon>
        <taxon>Labeoninae</taxon>
        <taxon>Labeonini</taxon>
        <taxon>Cirrhinus</taxon>
    </lineage>
</organism>
<feature type="region of interest" description="Disordered" evidence="1">
    <location>
        <begin position="1"/>
        <end position="52"/>
    </location>
</feature>
<feature type="non-terminal residue" evidence="2">
    <location>
        <position position="1"/>
    </location>
</feature>
<comment type="caution">
    <text evidence="2">The sequence shown here is derived from an EMBL/GenBank/DDBJ whole genome shotgun (WGS) entry which is preliminary data.</text>
</comment>
<dbReference type="Proteomes" id="UP001529510">
    <property type="component" value="Unassembled WGS sequence"/>
</dbReference>
<feature type="non-terminal residue" evidence="2">
    <location>
        <position position="52"/>
    </location>
</feature>
<sequence length="52" mass="5713">STGHVILHVAHREPQRHKHQPRAFLRAQPAGEGHGAGEMGPCENRVQSALQQ</sequence>
<keyword evidence="3" id="KW-1185">Reference proteome</keyword>
<name>A0ABD0PB87_CIRMR</name>
<reference evidence="2 3" key="1">
    <citation type="submission" date="2024-05" db="EMBL/GenBank/DDBJ databases">
        <title>Genome sequencing and assembly of Indian major carp, Cirrhinus mrigala (Hamilton, 1822).</title>
        <authorList>
            <person name="Mohindra V."/>
            <person name="Chowdhury L.M."/>
            <person name="Lal K."/>
            <person name="Jena J.K."/>
        </authorList>
    </citation>
    <scope>NUCLEOTIDE SEQUENCE [LARGE SCALE GENOMIC DNA]</scope>
    <source>
        <strain evidence="2">CM1030</strain>
        <tissue evidence="2">Blood</tissue>
    </source>
</reference>
<accession>A0ABD0PB87</accession>
<protein>
    <submittedName>
        <fullName evidence="2">Uncharacterized protein</fullName>
    </submittedName>
</protein>
<evidence type="ECO:0000313" key="2">
    <source>
        <dbReference type="EMBL" id="KAL0171140.1"/>
    </source>
</evidence>
<evidence type="ECO:0000256" key="1">
    <source>
        <dbReference type="SAM" id="MobiDB-lite"/>
    </source>
</evidence>
<gene>
    <name evidence="2" type="ORF">M9458_031451</name>
</gene>
<evidence type="ECO:0000313" key="3">
    <source>
        <dbReference type="Proteomes" id="UP001529510"/>
    </source>
</evidence>
<proteinExistence type="predicted"/>
<dbReference type="AlphaFoldDB" id="A0ABD0PB87"/>